<feature type="transmembrane region" description="Helical" evidence="9">
    <location>
        <begin position="411"/>
        <end position="433"/>
    </location>
</feature>
<evidence type="ECO:0000256" key="7">
    <source>
        <dbReference type="ARBA" id="ARBA00023136"/>
    </source>
</evidence>
<feature type="transmembrane region" description="Helical" evidence="9">
    <location>
        <begin position="115"/>
        <end position="142"/>
    </location>
</feature>
<name>A0ABY5XZ82_9BACT</name>
<evidence type="ECO:0000256" key="5">
    <source>
        <dbReference type="ARBA" id="ARBA00022692"/>
    </source>
</evidence>
<evidence type="ECO:0000256" key="2">
    <source>
        <dbReference type="ARBA" id="ARBA00022448"/>
    </source>
</evidence>
<evidence type="ECO:0000259" key="10">
    <source>
        <dbReference type="Pfam" id="PF03553"/>
    </source>
</evidence>
<organism evidence="11 12">
    <name type="scientific">Taurinivorans muris</name>
    <dbReference type="NCBI Taxonomy" id="2787751"/>
    <lineage>
        <taxon>Bacteria</taxon>
        <taxon>Pseudomonadati</taxon>
        <taxon>Thermodesulfobacteriota</taxon>
        <taxon>Desulfovibrionia</taxon>
        <taxon>Desulfovibrionales</taxon>
        <taxon>Desulfovibrionaceae</taxon>
        <taxon>Taurinivorans</taxon>
    </lineage>
</organism>
<keyword evidence="12" id="KW-1185">Reference proteome</keyword>
<keyword evidence="4" id="KW-1003">Cell membrane</keyword>
<dbReference type="Pfam" id="PF03553">
    <property type="entry name" value="Na_H_antiporter"/>
    <property type="match status" value="1"/>
</dbReference>
<keyword evidence="5 9" id="KW-0812">Transmembrane</keyword>
<keyword evidence="3" id="KW-0050">Antiport</keyword>
<dbReference type="EMBL" id="CP065938">
    <property type="protein sequence ID" value="UWX05080.1"/>
    <property type="molecule type" value="Genomic_DNA"/>
</dbReference>
<reference evidence="11" key="1">
    <citation type="submission" date="2020-12" db="EMBL/GenBank/DDBJ databases">
        <title>Taurinivorans muris gen. nov., sp. nov., fundamental and realized metabolic niche of a ubiquitous sulfidogenic bacterium in the murine intestine.</title>
        <authorList>
            <person name="Ye H."/>
            <person name="Hanson B.T."/>
            <person name="Loy A."/>
        </authorList>
    </citation>
    <scope>NUCLEOTIDE SEQUENCE</scope>
    <source>
        <strain evidence="11">LT0009</strain>
    </source>
</reference>
<evidence type="ECO:0000256" key="9">
    <source>
        <dbReference type="SAM" id="Phobius"/>
    </source>
</evidence>
<evidence type="ECO:0000256" key="4">
    <source>
        <dbReference type="ARBA" id="ARBA00022475"/>
    </source>
</evidence>
<evidence type="ECO:0000256" key="1">
    <source>
        <dbReference type="ARBA" id="ARBA00004651"/>
    </source>
</evidence>
<feature type="transmembrane region" description="Helical" evidence="9">
    <location>
        <begin position="379"/>
        <end position="399"/>
    </location>
</feature>
<dbReference type="RefSeq" id="WP_334314642.1">
    <property type="nucleotide sequence ID" value="NZ_CP065938.1"/>
</dbReference>
<keyword evidence="7 9" id="KW-0472">Membrane</keyword>
<gene>
    <name evidence="11" type="ORF">JBF11_06265</name>
</gene>
<feature type="transmembrane region" description="Helical" evidence="9">
    <location>
        <begin position="154"/>
        <end position="174"/>
    </location>
</feature>
<evidence type="ECO:0000256" key="6">
    <source>
        <dbReference type="ARBA" id="ARBA00022989"/>
    </source>
</evidence>
<dbReference type="PANTHER" id="PTHR33451:SF5">
    <property type="entry name" value="NA+_H+ ANTIPORTER"/>
    <property type="match status" value="1"/>
</dbReference>
<evidence type="ECO:0000256" key="8">
    <source>
        <dbReference type="ARBA" id="ARBA00038435"/>
    </source>
</evidence>
<accession>A0ABY5XZ82</accession>
<feature type="domain" description="Na+/H+ antiporter NhaC-like C-terminal" evidence="10">
    <location>
        <begin position="12"/>
        <end position="215"/>
    </location>
</feature>
<feature type="transmembrane region" description="Helical" evidence="9">
    <location>
        <begin position="280"/>
        <end position="300"/>
    </location>
</feature>
<feature type="transmembrane region" description="Helical" evidence="9">
    <location>
        <begin position="12"/>
        <end position="30"/>
    </location>
</feature>
<feature type="transmembrane region" description="Helical" evidence="9">
    <location>
        <begin position="195"/>
        <end position="216"/>
    </location>
</feature>
<evidence type="ECO:0000313" key="12">
    <source>
        <dbReference type="Proteomes" id="UP001058120"/>
    </source>
</evidence>
<dbReference type="InterPro" id="IPR052180">
    <property type="entry name" value="NhaC_Na-H+_Antiporter"/>
</dbReference>
<feature type="transmembrane region" description="Helical" evidence="9">
    <location>
        <begin position="37"/>
        <end position="57"/>
    </location>
</feature>
<dbReference type="Proteomes" id="UP001058120">
    <property type="component" value="Chromosome"/>
</dbReference>
<keyword evidence="6 9" id="KW-1133">Transmembrane helix</keyword>
<proteinExistence type="inferred from homology"/>
<comment type="subcellular location">
    <subcellularLocation>
        <location evidence="1">Cell membrane</location>
        <topology evidence="1">Multi-pass membrane protein</topology>
    </subcellularLocation>
</comment>
<sequence length="438" mass="46478">MNTPSPKASALLPLIVFLILFIGTGAYLTFQNVNMAFYQLSAAVAIVPAIIIAIAQFKGKLNQRIALFLQGVGESNIITMSFIYIMAGAFAAVAKSIGGVDATVNFGLSLIPVDFIVPGFFIIAAFIATAMGTSMGTIAAIAPIGLGISSQTEISSALMLGVIVGGAMFGDNLSMISDTTIAATRTQNCEMKDKFIFNSKIALPTAIVTIVLLYFTTSSPSAVEIHDYEFIKVLPYITILVMAVCGVNVFVVLLTGIVFSGIIGIYSIEDYGFLTFSQHVYNGFASMNEIMILSMMLGGLGELIKQNGGIAFVLQAIDKFAKKNSDEHSPKTGEWSIAALVSFADICLANNTVAIILTGGLAKEIKDKSKIDPRRSASILDMASCVFQGLIPYGAQLLLAGSLSKISPMEIAVNNWYCILLALAVILSISFGFPKNKA</sequence>
<dbReference type="PANTHER" id="PTHR33451">
    <property type="entry name" value="MALATE-2H(+)/NA(+)-LACTATE ANTIPORTER"/>
    <property type="match status" value="1"/>
</dbReference>
<feature type="transmembrane region" description="Helical" evidence="9">
    <location>
        <begin position="335"/>
        <end position="358"/>
    </location>
</feature>
<protein>
    <submittedName>
        <fullName evidence="11">Na+/H+ antiporter NhaC family protein</fullName>
    </submittedName>
</protein>
<evidence type="ECO:0000256" key="3">
    <source>
        <dbReference type="ARBA" id="ARBA00022449"/>
    </source>
</evidence>
<feature type="transmembrane region" description="Helical" evidence="9">
    <location>
        <begin position="77"/>
        <end position="94"/>
    </location>
</feature>
<keyword evidence="2" id="KW-0813">Transport</keyword>
<comment type="similarity">
    <text evidence="8">Belongs to the NhaC Na(+)/H(+) (TC 2.A.35) antiporter family.</text>
</comment>
<dbReference type="InterPro" id="IPR018461">
    <property type="entry name" value="Na/H_Antiport_NhaC-like_C"/>
</dbReference>
<evidence type="ECO:0000313" key="11">
    <source>
        <dbReference type="EMBL" id="UWX05080.1"/>
    </source>
</evidence>
<feature type="transmembrane region" description="Helical" evidence="9">
    <location>
        <begin position="236"/>
        <end position="268"/>
    </location>
</feature>